<keyword evidence="5" id="KW-1185">Reference proteome</keyword>
<dbReference type="OrthoDB" id="2330102at2"/>
<dbReference type="Proteomes" id="UP000214739">
    <property type="component" value="Unassembled WGS sequence"/>
</dbReference>
<dbReference type="RefSeq" id="WP_057961883.1">
    <property type="nucleotide sequence ID" value="NZ_BAAAXO010000030.1"/>
</dbReference>
<feature type="signal peptide" evidence="1">
    <location>
        <begin position="1"/>
        <end position="27"/>
    </location>
</feature>
<keyword evidence="1" id="KW-0732">Signal</keyword>
<protein>
    <recommendedName>
        <fullName evidence="6">DUF5626 domain-containing protein</fullName>
    </recommendedName>
</protein>
<evidence type="ECO:0000313" key="4">
    <source>
        <dbReference type="Proteomes" id="UP000214739"/>
    </source>
</evidence>
<evidence type="ECO:0000313" key="5">
    <source>
        <dbReference type="Proteomes" id="UP000294668"/>
    </source>
</evidence>
<dbReference type="EMBL" id="PUFL01000091">
    <property type="protein sequence ID" value="TDG88048.1"/>
    <property type="molecule type" value="Genomic_DNA"/>
</dbReference>
<dbReference type="AlphaFoldDB" id="A0A224VJP8"/>
<evidence type="ECO:0000313" key="3">
    <source>
        <dbReference type="EMBL" id="TDG88048.1"/>
    </source>
</evidence>
<proteinExistence type="predicted"/>
<reference evidence="3" key="3">
    <citation type="submission" date="2019-02" db="EMBL/GenBank/DDBJ databases">
        <authorList>
            <person name="Buron G."/>
            <person name="Chaylann A."/>
            <person name="Dolejs I."/>
            <person name="Forster J."/>
            <person name="Miks M.H."/>
        </authorList>
    </citation>
    <scope>NUCLEOTIDE SEQUENCE</scope>
    <source>
        <strain evidence="3">DSM 10551</strain>
    </source>
</reference>
<evidence type="ECO:0008006" key="6">
    <source>
        <dbReference type="Google" id="ProtNLM"/>
    </source>
</evidence>
<organism evidence="2 4">
    <name type="scientific">Lentilactobacillus parakefiri</name>
    <dbReference type="NCBI Taxonomy" id="152332"/>
    <lineage>
        <taxon>Bacteria</taxon>
        <taxon>Bacillati</taxon>
        <taxon>Bacillota</taxon>
        <taxon>Bacilli</taxon>
        <taxon>Lactobacillales</taxon>
        <taxon>Lactobacillaceae</taxon>
        <taxon>Lentilactobacillus</taxon>
    </lineage>
</organism>
<reference evidence="3 5" key="2">
    <citation type="journal article" date="2019" name="Appl. Microbiol. Biotechnol.">
        <title>Uncovering carbohydrate metabolism through a genotype-phenotype association study of 56 lactic acid bacteria genomes.</title>
        <authorList>
            <person name="Buron-Moles G."/>
            <person name="Chailyan A."/>
            <person name="Dolejs I."/>
            <person name="Forster J."/>
            <person name="Miks M.H."/>
        </authorList>
    </citation>
    <scope>NUCLEOTIDE SEQUENCE [LARGE SCALE GENOMIC DNA]</scope>
    <source>
        <strain evidence="3 5">DSM 10551</strain>
    </source>
</reference>
<gene>
    <name evidence="3" type="ORF">C5L28_002461</name>
    <name evidence="2" type="ORF">LPKJCM_02497</name>
</gene>
<dbReference type="Proteomes" id="UP000294668">
    <property type="component" value="Unassembled WGS sequence"/>
</dbReference>
<reference evidence="2 4" key="1">
    <citation type="journal article" date="2017" name="Biosci Microbiota Food Health">
        <title>Genomic characterization reconfirms the taxonomic status of Lactobacillus parakefiri.</title>
        <authorList>
            <person name="Tanizawa Y."/>
            <person name="Kobayashi H."/>
            <person name="Kaminuma E."/>
            <person name="Sakamoto M."/>
            <person name="Ohkuma M."/>
            <person name="Nakamura Y."/>
            <person name="Arita M."/>
            <person name="Tohno M."/>
        </authorList>
    </citation>
    <scope>NUCLEOTIDE SEQUENCE [LARGE SCALE GENOMIC DNA]</scope>
    <source>
        <strain evidence="2 4">JCM 8573</strain>
    </source>
</reference>
<accession>A0A224VJP8</accession>
<evidence type="ECO:0000256" key="1">
    <source>
        <dbReference type="SAM" id="SignalP"/>
    </source>
</evidence>
<evidence type="ECO:0000313" key="2">
    <source>
        <dbReference type="EMBL" id="GAW73353.1"/>
    </source>
</evidence>
<feature type="chain" id="PRO_5044569664" description="DUF5626 domain-containing protein" evidence="1">
    <location>
        <begin position="28"/>
        <end position="116"/>
    </location>
</feature>
<comment type="caution">
    <text evidence="2">The sequence shown here is derived from an EMBL/GenBank/DDBJ whole genome shotgun (WGS) entry which is preliminary data.</text>
</comment>
<name>A0A224VJP8_9LACO</name>
<sequence length="116" mass="12954">MKTKRIIATALLTAGLGLSAISTNANALSWHKGTPRVLRGYWDNNKAKDELQISSKLIYVIPYGGASVSPVKSIKYRYVGYHTYQYKQGLYTGKIKLSTNHHYVKFQGISGLFAKK</sequence>
<dbReference type="EMBL" id="BDGB01000161">
    <property type="protein sequence ID" value="GAW73353.1"/>
    <property type="molecule type" value="Genomic_DNA"/>
</dbReference>